<feature type="domain" description="Penicillin-binding protein transpeptidase" evidence="13">
    <location>
        <begin position="309"/>
        <end position="574"/>
    </location>
</feature>
<dbReference type="EC" id="2.4.99.28" evidence="10"/>
<evidence type="ECO:0000256" key="10">
    <source>
        <dbReference type="ARBA" id="ARBA00044770"/>
    </source>
</evidence>
<dbReference type="InterPro" id="IPR050396">
    <property type="entry name" value="Glycosyltr_51/Transpeptidase"/>
</dbReference>
<evidence type="ECO:0000256" key="8">
    <source>
        <dbReference type="ARBA" id="ARBA00022801"/>
    </source>
</evidence>
<sequence>MLRLFRLVVLLGVWGGLAFGAALLFFTWDMPRPEEALVATRRPSVTLEATDGRLLSTSGDLYGERVRLADLPAFVPGALMAVEDRRFRSHFGLDPVGLARAAAANWRAGRVVQGGSTLTQQLAKNLFLTPERNMRRKVQEALLALWLESRFTKDQLLEIYLNRVYLGAGAYGVDAAARLYFGVPARRLSLWQAAILAGLPKAPSRYNPRAAPDAAMRRGAEVLDAMAAAALITTTRARQEAELMVLPPRPSGDAGWFADWVQDDLAESFPGTGDLVLRTTLDLKMQAVVEARLGALLAGPGAAAHVTQGAVVVLQASDGAVRAMAGGRDYRQSPFNRATLARRQPGSAFKPFVWLAALERGMDPSSTVSDLPLTLGGWSPGNGRWRARGEISLEDALAHSINTSAVRLLLAAGGAKAVAAVAERMGLHGRFADNASLALGTAEVTLLDLVAAYAPFANGGLRVTPYGIARAESAERVLAVPLTAPTRVISQEHAAEMRRMLAAVVERGTGRAAAVPGQRVGGKTGTTQDSRDAWFVGMSSRWVIGIWLGNDNATPMDDVSGGSLPARLFRDILEETAR</sequence>
<dbReference type="InterPro" id="IPR023346">
    <property type="entry name" value="Lysozyme-like_dom_sf"/>
</dbReference>
<accession>A0ABR7RMN5</accession>
<keyword evidence="16" id="KW-1185">Reference proteome</keyword>
<keyword evidence="9" id="KW-0511">Multifunctional enzyme</keyword>
<evidence type="ECO:0000256" key="9">
    <source>
        <dbReference type="ARBA" id="ARBA00023268"/>
    </source>
</evidence>
<dbReference type="Proteomes" id="UP000626026">
    <property type="component" value="Unassembled WGS sequence"/>
</dbReference>
<protein>
    <recommendedName>
        <fullName evidence="10">peptidoglycan glycosyltransferase</fullName>
        <ecNumber evidence="10">2.4.99.28</ecNumber>
    </recommendedName>
</protein>
<keyword evidence="5" id="KW-0645">Protease</keyword>
<dbReference type="InterPro" id="IPR001460">
    <property type="entry name" value="PCN-bd_Tpept"/>
</dbReference>
<dbReference type="Pfam" id="PF00905">
    <property type="entry name" value="Transpeptidase"/>
    <property type="match status" value="1"/>
</dbReference>
<dbReference type="PANTHER" id="PTHR32282:SF33">
    <property type="entry name" value="PEPTIDOGLYCAN GLYCOSYLTRANSFERASE"/>
    <property type="match status" value="1"/>
</dbReference>
<evidence type="ECO:0000256" key="3">
    <source>
        <dbReference type="ARBA" id="ARBA00007739"/>
    </source>
</evidence>
<comment type="caution">
    <text evidence="15">The sequence shown here is derived from an EMBL/GenBank/DDBJ whole genome shotgun (WGS) entry which is preliminary data.</text>
</comment>
<dbReference type="InterPro" id="IPR036950">
    <property type="entry name" value="PBP_transglycosylase"/>
</dbReference>
<evidence type="ECO:0000256" key="11">
    <source>
        <dbReference type="ARBA" id="ARBA00049902"/>
    </source>
</evidence>
<dbReference type="PANTHER" id="PTHR32282">
    <property type="entry name" value="BINDING PROTEIN TRANSPEPTIDASE, PUTATIVE-RELATED"/>
    <property type="match status" value="1"/>
</dbReference>
<evidence type="ECO:0000256" key="2">
    <source>
        <dbReference type="ARBA" id="ARBA00007090"/>
    </source>
</evidence>
<comment type="similarity">
    <text evidence="2">In the C-terminal section; belongs to the transpeptidase family.</text>
</comment>
<evidence type="ECO:0000256" key="1">
    <source>
        <dbReference type="ARBA" id="ARBA00004752"/>
    </source>
</evidence>
<keyword evidence="6" id="KW-0328">Glycosyltransferase</keyword>
<dbReference type="Gene3D" id="1.10.3810.10">
    <property type="entry name" value="Biosynthetic peptidoglycan transglycosylase-like"/>
    <property type="match status" value="1"/>
</dbReference>
<proteinExistence type="inferred from homology"/>
<dbReference type="Pfam" id="PF00912">
    <property type="entry name" value="Transgly"/>
    <property type="match status" value="1"/>
</dbReference>
<evidence type="ECO:0000256" key="7">
    <source>
        <dbReference type="ARBA" id="ARBA00022679"/>
    </source>
</evidence>
<evidence type="ECO:0000313" key="16">
    <source>
        <dbReference type="Proteomes" id="UP000626026"/>
    </source>
</evidence>
<dbReference type="NCBIfam" id="TIGR02074">
    <property type="entry name" value="PBP_1a_fam"/>
    <property type="match status" value="1"/>
</dbReference>
<evidence type="ECO:0000256" key="4">
    <source>
        <dbReference type="ARBA" id="ARBA00022645"/>
    </source>
</evidence>
<dbReference type="SUPFAM" id="SSF53955">
    <property type="entry name" value="Lysozyme-like"/>
    <property type="match status" value="1"/>
</dbReference>
<feature type="domain" description="Glycosyl transferase family 51" evidence="14">
    <location>
        <begin position="60"/>
        <end position="226"/>
    </location>
</feature>
<comment type="similarity">
    <text evidence="3">In the N-terminal section; belongs to the glycosyltransferase 51 family.</text>
</comment>
<keyword evidence="4" id="KW-0121">Carboxypeptidase</keyword>
<evidence type="ECO:0000259" key="14">
    <source>
        <dbReference type="Pfam" id="PF00912"/>
    </source>
</evidence>
<evidence type="ECO:0000259" key="13">
    <source>
        <dbReference type="Pfam" id="PF00905"/>
    </source>
</evidence>
<feature type="transmembrane region" description="Helical" evidence="12">
    <location>
        <begin position="7"/>
        <end position="28"/>
    </location>
</feature>
<dbReference type="EMBL" id="JACTVA010000016">
    <property type="protein sequence ID" value="MBC9207387.1"/>
    <property type="molecule type" value="Genomic_DNA"/>
</dbReference>
<comment type="pathway">
    <text evidence="1">Cell wall biogenesis; peptidoglycan biosynthesis.</text>
</comment>
<keyword evidence="7" id="KW-0808">Transferase</keyword>
<gene>
    <name evidence="15" type="ORF">IBL26_11110</name>
</gene>
<dbReference type="InterPro" id="IPR012338">
    <property type="entry name" value="Beta-lactam/transpept-like"/>
</dbReference>
<evidence type="ECO:0000256" key="6">
    <source>
        <dbReference type="ARBA" id="ARBA00022676"/>
    </source>
</evidence>
<keyword evidence="12" id="KW-0472">Membrane</keyword>
<comment type="catalytic activity">
    <reaction evidence="11">
        <text>[GlcNAc-(1-&gt;4)-Mur2Ac(oyl-L-Ala-gamma-D-Glu-L-Lys-D-Ala-D-Ala)](n)-di-trans,octa-cis-undecaprenyl diphosphate + beta-D-GlcNAc-(1-&gt;4)-Mur2Ac(oyl-L-Ala-gamma-D-Glu-L-Lys-D-Ala-D-Ala)-di-trans,octa-cis-undecaprenyl diphosphate = [GlcNAc-(1-&gt;4)-Mur2Ac(oyl-L-Ala-gamma-D-Glu-L-Lys-D-Ala-D-Ala)](n+1)-di-trans,octa-cis-undecaprenyl diphosphate + di-trans,octa-cis-undecaprenyl diphosphate + H(+)</text>
        <dbReference type="Rhea" id="RHEA:23708"/>
        <dbReference type="Rhea" id="RHEA-COMP:9602"/>
        <dbReference type="Rhea" id="RHEA-COMP:9603"/>
        <dbReference type="ChEBI" id="CHEBI:15378"/>
        <dbReference type="ChEBI" id="CHEBI:58405"/>
        <dbReference type="ChEBI" id="CHEBI:60033"/>
        <dbReference type="ChEBI" id="CHEBI:78435"/>
        <dbReference type="EC" id="2.4.99.28"/>
    </reaction>
</comment>
<dbReference type="SUPFAM" id="SSF56601">
    <property type="entry name" value="beta-lactamase/transpeptidase-like"/>
    <property type="match status" value="1"/>
</dbReference>
<keyword evidence="8" id="KW-0378">Hydrolase</keyword>
<dbReference type="InterPro" id="IPR001264">
    <property type="entry name" value="Glyco_trans_51"/>
</dbReference>
<keyword evidence="12" id="KW-1133">Transmembrane helix</keyword>
<name>A0ABR7RMN5_9PROT</name>
<reference evidence="15 16" key="1">
    <citation type="journal article" date="2013" name="Int. J. Syst. Evol. Microbiol.">
        <title>Roseomonas aerophila sp. nov., isolated from air.</title>
        <authorList>
            <person name="Kim S.J."/>
            <person name="Weon H.Y."/>
            <person name="Ahn J.H."/>
            <person name="Hong S.B."/>
            <person name="Seok S.J."/>
            <person name="Whang K.S."/>
            <person name="Kwon S.W."/>
        </authorList>
    </citation>
    <scope>NUCLEOTIDE SEQUENCE [LARGE SCALE GENOMIC DNA]</scope>
    <source>
        <strain evidence="15 16">NBRC 108923</strain>
    </source>
</reference>
<evidence type="ECO:0000256" key="12">
    <source>
        <dbReference type="SAM" id="Phobius"/>
    </source>
</evidence>
<dbReference type="Gene3D" id="3.40.710.10">
    <property type="entry name" value="DD-peptidase/beta-lactamase superfamily"/>
    <property type="match status" value="1"/>
</dbReference>
<keyword evidence="12" id="KW-0812">Transmembrane</keyword>
<evidence type="ECO:0000313" key="15">
    <source>
        <dbReference type="EMBL" id="MBC9207387.1"/>
    </source>
</evidence>
<organism evidence="15 16">
    <name type="scientific">Teichococcus aerophilus</name>
    <dbReference type="NCBI Taxonomy" id="1224513"/>
    <lineage>
        <taxon>Bacteria</taxon>
        <taxon>Pseudomonadati</taxon>
        <taxon>Pseudomonadota</taxon>
        <taxon>Alphaproteobacteria</taxon>
        <taxon>Acetobacterales</taxon>
        <taxon>Roseomonadaceae</taxon>
        <taxon>Roseomonas</taxon>
    </lineage>
</organism>
<evidence type="ECO:0000256" key="5">
    <source>
        <dbReference type="ARBA" id="ARBA00022670"/>
    </source>
</evidence>